<keyword evidence="4" id="KW-1185">Reference proteome</keyword>
<protein>
    <recommendedName>
        <fullName evidence="2">FAM194 C-terminal domain-containing protein</fullName>
    </recommendedName>
</protein>
<feature type="domain" description="FAM194 C-terminal" evidence="2">
    <location>
        <begin position="298"/>
        <end position="496"/>
    </location>
</feature>
<accession>A0A9D3PE28</accession>
<dbReference type="Proteomes" id="UP001046870">
    <property type="component" value="Chromosome 22"/>
</dbReference>
<dbReference type="EMBL" id="JAFDVH010000022">
    <property type="protein sequence ID" value="KAG7457020.1"/>
    <property type="molecule type" value="Genomic_DNA"/>
</dbReference>
<evidence type="ECO:0000313" key="3">
    <source>
        <dbReference type="EMBL" id="KAG7457020.1"/>
    </source>
</evidence>
<evidence type="ECO:0000259" key="2">
    <source>
        <dbReference type="Pfam" id="PF14977"/>
    </source>
</evidence>
<feature type="region of interest" description="Disordered" evidence="1">
    <location>
        <begin position="257"/>
        <end position="280"/>
    </location>
</feature>
<proteinExistence type="predicted"/>
<feature type="region of interest" description="Disordered" evidence="1">
    <location>
        <begin position="1"/>
        <end position="77"/>
    </location>
</feature>
<name>A0A9D3PE28_MEGAT</name>
<sequence>MVSLIGRSLSGRSLSGQQRGEHRLVPQGQGMDEEEAGIPEALHSEANSDDVTTRSSTRDRGGTSVQHTPPAADTISSHAHQELREICSSMNNQMRDSPLTPQLRMPAILRFRQESRDRVPDPRSVLPQHIGDSAALCEFCGEAGRPFPDISNLSSTAELGFCCSQARHLVEALAQEWRLLLENLGQGDDRALSAAHPPTKEEEVQHKALEREERRQQERDLEQYYQAANSTILLADSSTPQTKTISFQLSSCLPREAGRELSQDSKMEEDPESGEGHVLTGPGVFGFGITHKKDSKGFREKYYSHGNKFLTVFPDGSAQVFYPSGQLALLIAVGDGQEDMVCIVQDDHVPAPPIRALFQSNGRATCYHSNGSIWVSIDIFGGQCLDERGARTRRWRWGEHQDTPTPLRPLFLSLNQSVGVRVLGQERMFVTFLARGCQARFSVGSCVQFKDASTSIPPRGPSISREEVFLLAGRVGLHRALGRLHHCLRFPSNPRLPRARPAPSLISLAKALLALSRSLQMEETDRAFVLACLQDCL</sequence>
<feature type="compositionally biased region" description="Basic and acidic residues" evidence="1">
    <location>
        <begin position="257"/>
        <end position="268"/>
    </location>
</feature>
<feature type="compositionally biased region" description="Basic and acidic residues" evidence="1">
    <location>
        <begin position="198"/>
        <end position="217"/>
    </location>
</feature>
<dbReference type="InterPro" id="IPR029281">
    <property type="entry name" value="FAM194_C"/>
</dbReference>
<dbReference type="OrthoDB" id="527209at2759"/>
<dbReference type="AlphaFoldDB" id="A0A9D3PE28"/>
<dbReference type="PANTHER" id="PTHR23093">
    <property type="entry name" value="SIMILAR TO CHROMOSOME 3 OPEN READING FRAME 20"/>
    <property type="match status" value="1"/>
</dbReference>
<reference evidence="3" key="1">
    <citation type="submission" date="2021-01" db="EMBL/GenBank/DDBJ databases">
        <authorList>
            <person name="Zahm M."/>
            <person name="Roques C."/>
            <person name="Cabau C."/>
            <person name="Klopp C."/>
            <person name="Donnadieu C."/>
            <person name="Jouanno E."/>
            <person name="Lampietro C."/>
            <person name="Louis A."/>
            <person name="Herpin A."/>
            <person name="Echchiki A."/>
            <person name="Berthelot C."/>
            <person name="Parey E."/>
            <person name="Roest-Crollius H."/>
            <person name="Braasch I."/>
            <person name="Postlethwait J."/>
            <person name="Bobe J."/>
            <person name="Montfort J."/>
            <person name="Bouchez O."/>
            <person name="Begum T."/>
            <person name="Mejri S."/>
            <person name="Adams A."/>
            <person name="Chen W.-J."/>
            <person name="Guiguen Y."/>
        </authorList>
    </citation>
    <scope>NUCLEOTIDE SEQUENCE</scope>
    <source>
        <strain evidence="3">YG-15Mar2019-1</strain>
        <tissue evidence="3">Brain</tissue>
    </source>
</reference>
<organism evidence="3 4">
    <name type="scientific">Megalops atlanticus</name>
    <name type="common">Tarpon</name>
    <name type="synonym">Clupea gigantea</name>
    <dbReference type="NCBI Taxonomy" id="7932"/>
    <lineage>
        <taxon>Eukaryota</taxon>
        <taxon>Metazoa</taxon>
        <taxon>Chordata</taxon>
        <taxon>Craniata</taxon>
        <taxon>Vertebrata</taxon>
        <taxon>Euteleostomi</taxon>
        <taxon>Actinopterygii</taxon>
        <taxon>Neopterygii</taxon>
        <taxon>Teleostei</taxon>
        <taxon>Elopiformes</taxon>
        <taxon>Megalopidae</taxon>
        <taxon>Megalops</taxon>
    </lineage>
</organism>
<dbReference type="PANTHER" id="PTHR23093:SF18">
    <property type="entry name" value="GLUTAMATE RICH 6"/>
    <property type="match status" value="1"/>
</dbReference>
<comment type="caution">
    <text evidence="3">The sequence shown here is derived from an EMBL/GenBank/DDBJ whole genome shotgun (WGS) entry which is preliminary data.</text>
</comment>
<feature type="compositionally biased region" description="Low complexity" evidence="1">
    <location>
        <begin position="1"/>
        <end position="18"/>
    </location>
</feature>
<gene>
    <name evidence="3" type="ORF">MATL_G00242040</name>
</gene>
<dbReference type="Pfam" id="PF14977">
    <property type="entry name" value="FAM194"/>
    <property type="match status" value="1"/>
</dbReference>
<feature type="region of interest" description="Disordered" evidence="1">
    <location>
        <begin position="190"/>
        <end position="217"/>
    </location>
</feature>
<evidence type="ECO:0000313" key="4">
    <source>
        <dbReference type="Proteomes" id="UP001046870"/>
    </source>
</evidence>
<evidence type="ECO:0000256" key="1">
    <source>
        <dbReference type="SAM" id="MobiDB-lite"/>
    </source>
</evidence>